<protein>
    <submittedName>
        <fullName evidence="1">Uncharacterized protein</fullName>
    </submittedName>
</protein>
<dbReference type="Proteomes" id="UP000299102">
    <property type="component" value="Unassembled WGS sequence"/>
</dbReference>
<dbReference type="EMBL" id="BGZK01000469">
    <property type="protein sequence ID" value="GBP45656.1"/>
    <property type="molecule type" value="Genomic_DNA"/>
</dbReference>
<evidence type="ECO:0000313" key="2">
    <source>
        <dbReference type="Proteomes" id="UP000299102"/>
    </source>
</evidence>
<organism evidence="1 2">
    <name type="scientific">Eumeta variegata</name>
    <name type="common">Bagworm moth</name>
    <name type="synonym">Eumeta japonica</name>
    <dbReference type="NCBI Taxonomy" id="151549"/>
    <lineage>
        <taxon>Eukaryota</taxon>
        <taxon>Metazoa</taxon>
        <taxon>Ecdysozoa</taxon>
        <taxon>Arthropoda</taxon>
        <taxon>Hexapoda</taxon>
        <taxon>Insecta</taxon>
        <taxon>Pterygota</taxon>
        <taxon>Neoptera</taxon>
        <taxon>Endopterygota</taxon>
        <taxon>Lepidoptera</taxon>
        <taxon>Glossata</taxon>
        <taxon>Ditrysia</taxon>
        <taxon>Tineoidea</taxon>
        <taxon>Psychidae</taxon>
        <taxon>Oiketicinae</taxon>
        <taxon>Eumeta</taxon>
    </lineage>
</organism>
<keyword evidence="2" id="KW-1185">Reference proteome</keyword>
<reference evidence="1 2" key="1">
    <citation type="journal article" date="2019" name="Commun. Biol.">
        <title>The bagworm genome reveals a unique fibroin gene that provides high tensile strength.</title>
        <authorList>
            <person name="Kono N."/>
            <person name="Nakamura H."/>
            <person name="Ohtoshi R."/>
            <person name="Tomita M."/>
            <person name="Numata K."/>
            <person name="Arakawa K."/>
        </authorList>
    </citation>
    <scope>NUCLEOTIDE SEQUENCE [LARGE SCALE GENOMIC DNA]</scope>
</reference>
<comment type="caution">
    <text evidence="1">The sequence shown here is derived from an EMBL/GenBank/DDBJ whole genome shotgun (WGS) entry which is preliminary data.</text>
</comment>
<name>A0A4C1W2A7_EUMVA</name>
<dbReference type="AlphaFoldDB" id="A0A4C1W2A7"/>
<accession>A0A4C1W2A7</accession>
<gene>
    <name evidence="1" type="ORF">EVAR_35923_1</name>
</gene>
<evidence type="ECO:0000313" key="1">
    <source>
        <dbReference type="EMBL" id="GBP45656.1"/>
    </source>
</evidence>
<sequence length="114" mass="11776">MSIPEVVIILVTSTVSALRRALGQRGGLTTSSYKLSRTLPRASVGGRRAAGGRGRIEILPVTVTGNGSRLAHAAARGVLGEPHRVGADVRSAPAGAPHFGPRRGVVCRLTSRCS</sequence>
<proteinExistence type="predicted"/>